<reference evidence="5 6" key="1">
    <citation type="journal article" date="2015" name="Nat. Commun.">
        <title>Outbred genome sequencing and CRISPR/Cas9 gene editing in butterflies.</title>
        <authorList>
            <person name="Li X."/>
            <person name="Fan D."/>
            <person name="Zhang W."/>
            <person name="Liu G."/>
            <person name="Zhang L."/>
            <person name="Zhao L."/>
            <person name="Fang X."/>
            <person name="Chen L."/>
            <person name="Dong Y."/>
            <person name="Chen Y."/>
            <person name="Ding Y."/>
            <person name="Zhao R."/>
            <person name="Feng M."/>
            <person name="Zhu Y."/>
            <person name="Feng Y."/>
            <person name="Jiang X."/>
            <person name="Zhu D."/>
            <person name="Xiang H."/>
            <person name="Feng X."/>
            <person name="Li S."/>
            <person name="Wang J."/>
            <person name="Zhang G."/>
            <person name="Kronforst M.R."/>
            <person name="Wang W."/>
        </authorList>
    </citation>
    <scope>NUCLEOTIDE SEQUENCE [LARGE SCALE GENOMIC DNA]</scope>
    <source>
        <strain evidence="5">Ya'a_city_454_Pm</strain>
        <tissue evidence="5">Whole body</tissue>
    </source>
</reference>
<proteinExistence type="predicted"/>
<dbReference type="EMBL" id="KQ460651">
    <property type="protein sequence ID" value="KPJ13044.1"/>
    <property type="molecule type" value="Genomic_DNA"/>
</dbReference>
<evidence type="ECO:0000313" key="6">
    <source>
        <dbReference type="Proteomes" id="UP000053240"/>
    </source>
</evidence>
<dbReference type="GO" id="GO:0005667">
    <property type="term" value="C:transcription regulator complex"/>
    <property type="evidence" value="ECO:0007669"/>
    <property type="project" value="TreeGrafter"/>
</dbReference>
<dbReference type="PANTHER" id="PTHR12243:SF67">
    <property type="entry name" value="COREPRESSOR OF PANGOLIN, ISOFORM A-RELATED"/>
    <property type="match status" value="1"/>
</dbReference>
<dbReference type="GO" id="GO:0005634">
    <property type="term" value="C:nucleus"/>
    <property type="evidence" value="ECO:0007669"/>
    <property type="project" value="UniProtKB-SubCell"/>
</dbReference>
<evidence type="ECO:0000259" key="4">
    <source>
        <dbReference type="PROSITE" id="PS51031"/>
    </source>
</evidence>
<dbReference type="InterPro" id="IPR006578">
    <property type="entry name" value="MADF-dom"/>
</dbReference>
<sequence>MADPDVISNFSPLLLIEEVKKRPGLYEPDHPRDRLERLKLWKEVGAALFPNWNTFNKATMYHAVLQIQRKWRSLRDAYNRELRSRRSGVRVHRRVYIYFKKMTFLGGFEGSVSEDDSMVNETPTENDPFNETFSPLSRESRKRKKKAPVSNSDESQPPEEFEMPVFNNVEVPNDIESDADKLFLLSFVPEMRQLPSNIKMWTRAQIANIMQEAVSCHYSNLTPGTSTERSVTDVKLQRSDSIE</sequence>
<feature type="domain" description="MADF" evidence="3">
    <location>
        <begin position="14"/>
        <end position="110"/>
    </location>
</feature>
<dbReference type="GO" id="GO:0006357">
    <property type="term" value="P:regulation of transcription by RNA polymerase II"/>
    <property type="evidence" value="ECO:0007669"/>
    <property type="project" value="TreeGrafter"/>
</dbReference>
<dbReference type="InParanoid" id="A0A0N0PC80"/>
<evidence type="ECO:0008006" key="7">
    <source>
        <dbReference type="Google" id="ProtNLM"/>
    </source>
</evidence>
<dbReference type="Proteomes" id="UP000053240">
    <property type="component" value="Unassembled WGS sequence"/>
</dbReference>
<name>A0A0N0PC80_PAPMA</name>
<keyword evidence="1" id="KW-0539">Nucleus</keyword>
<evidence type="ECO:0000313" key="5">
    <source>
        <dbReference type="EMBL" id="KPJ13044.1"/>
    </source>
</evidence>
<dbReference type="SMART" id="SM00595">
    <property type="entry name" value="MADF"/>
    <property type="match status" value="1"/>
</dbReference>
<feature type="region of interest" description="Disordered" evidence="2">
    <location>
        <begin position="115"/>
        <end position="162"/>
    </location>
</feature>
<feature type="compositionally biased region" description="Polar residues" evidence="2">
    <location>
        <begin position="119"/>
        <end position="137"/>
    </location>
</feature>
<protein>
    <recommendedName>
        <fullName evidence="7">MADF domain-containing protein</fullName>
    </recommendedName>
</protein>
<dbReference type="GO" id="GO:0003677">
    <property type="term" value="F:DNA binding"/>
    <property type="evidence" value="ECO:0007669"/>
    <property type="project" value="InterPro"/>
</dbReference>
<dbReference type="AlphaFoldDB" id="A0A0N0PC80"/>
<dbReference type="Pfam" id="PF10545">
    <property type="entry name" value="MADF_DNA_bdg"/>
    <property type="match status" value="1"/>
</dbReference>
<evidence type="ECO:0000256" key="1">
    <source>
        <dbReference type="PROSITE-ProRule" id="PRU00371"/>
    </source>
</evidence>
<accession>A0A0N0PC80</accession>
<dbReference type="PROSITE" id="PS51031">
    <property type="entry name" value="BESS"/>
    <property type="match status" value="1"/>
</dbReference>
<comment type="subcellular location">
    <subcellularLocation>
        <location evidence="1">Nucleus</location>
    </subcellularLocation>
</comment>
<gene>
    <name evidence="5" type="ORF">RR48_05432</name>
</gene>
<evidence type="ECO:0000256" key="2">
    <source>
        <dbReference type="SAM" id="MobiDB-lite"/>
    </source>
</evidence>
<organism evidence="5 6">
    <name type="scientific">Papilio machaon</name>
    <name type="common">Old World swallowtail butterfly</name>
    <dbReference type="NCBI Taxonomy" id="76193"/>
    <lineage>
        <taxon>Eukaryota</taxon>
        <taxon>Metazoa</taxon>
        <taxon>Ecdysozoa</taxon>
        <taxon>Arthropoda</taxon>
        <taxon>Hexapoda</taxon>
        <taxon>Insecta</taxon>
        <taxon>Pterygota</taxon>
        <taxon>Neoptera</taxon>
        <taxon>Endopterygota</taxon>
        <taxon>Lepidoptera</taxon>
        <taxon>Glossata</taxon>
        <taxon>Ditrysia</taxon>
        <taxon>Papilionoidea</taxon>
        <taxon>Papilionidae</taxon>
        <taxon>Papilioninae</taxon>
        <taxon>Papilio</taxon>
    </lineage>
</organism>
<dbReference type="PROSITE" id="PS51029">
    <property type="entry name" value="MADF"/>
    <property type="match status" value="1"/>
</dbReference>
<dbReference type="PANTHER" id="PTHR12243">
    <property type="entry name" value="MADF DOMAIN TRANSCRIPTION FACTOR"/>
    <property type="match status" value="1"/>
</dbReference>
<dbReference type="Pfam" id="PF02944">
    <property type="entry name" value="BESS"/>
    <property type="match status" value="1"/>
</dbReference>
<dbReference type="InterPro" id="IPR039353">
    <property type="entry name" value="TF_Adf1"/>
</dbReference>
<feature type="domain" description="BESS" evidence="4">
    <location>
        <begin position="177"/>
        <end position="216"/>
    </location>
</feature>
<keyword evidence="6" id="KW-1185">Reference proteome</keyword>
<evidence type="ECO:0000259" key="3">
    <source>
        <dbReference type="PROSITE" id="PS51029"/>
    </source>
</evidence>
<dbReference type="InterPro" id="IPR004210">
    <property type="entry name" value="BESS_motif"/>
</dbReference>
<feature type="compositionally biased region" description="Basic and acidic residues" evidence="2">
    <location>
        <begin position="230"/>
        <end position="243"/>
    </location>
</feature>
<feature type="region of interest" description="Disordered" evidence="2">
    <location>
        <begin position="224"/>
        <end position="243"/>
    </location>
</feature>